<accession>A0A7X0F223</accession>
<dbReference type="PANTHER" id="PTHR46865">
    <property type="entry name" value="OXIDOREDUCTASE-RELATED"/>
    <property type="match status" value="1"/>
</dbReference>
<dbReference type="Gene3D" id="3.30.9.10">
    <property type="entry name" value="D-Amino Acid Oxidase, subunit A, domain 2"/>
    <property type="match status" value="1"/>
</dbReference>
<gene>
    <name evidence="2" type="ORF">FHU36_006126</name>
</gene>
<reference evidence="2 3" key="1">
    <citation type="submission" date="2020-08" db="EMBL/GenBank/DDBJ databases">
        <title>Sequencing the genomes of 1000 actinobacteria strains.</title>
        <authorList>
            <person name="Klenk H.-P."/>
        </authorList>
    </citation>
    <scope>NUCLEOTIDE SEQUENCE [LARGE SCALE GENOMIC DNA]</scope>
    <source>
        <strain evidence="2 3">DSM 45913</strain>
    </source>
</reference>
<dbReference type="Gene3D" id="3.50.50.60">
    <property type="entry name" value="FAD/NAD(P)-binding domain"/>
    <property type="match status" value="1"/>
</dbReference>
<keyword evidence="3" id="KW-1185">Reference proteome</keyword>
<dbReference type="InterPro" id="IPR051704">
    <property type="entry name" value="FAD_aromatic-hydroxylase"/>
</dbReference>
<evidence type="ECO:0000313" key="2">
    <source>
        <dbReference type="EMBL" id="MBB6349581.1"/>
    </source>
</evidence>
<organism evidence="2 3">
    <name type="scientific">Nonomuraea muscovyensis</name>
    <dbReference type="NCBI Taxonomy" id="1124761"/>
    <lineage>
        <taxon>Bacteria</taxon>
        <taxon>Bacillati</taxon>
        <taxon>Actinomycetota</taxon>
        <taxon>Actinomycetes</taxon>
        <taxon>Streptosporangiales</taxon>
        <taxon>Streptosporangiaceae</taxon>
        <taxon>Nonomuraea</taxon>
    </lineage>
</organism>
<proteinExistence type="predicted"/>
<name>A0A7X0F223_9ACTN</name>
<evidence type="ECO:0000259" key="1">
    <source>
        <dbReference type="Pfam" id="PF01494"/>
    </source>
</evidence>
<protein>
    <submittedName>
        <fullName evidence="2">2-polyprenyl-6-methoxyphenol hydroxylase-like FAD-dependent oxidoreductase</fullName>
    </submittedName>
</protein>
<dbReference type="RefSeq" id="WP_185087128.1">
    <property type="nucleotide sequence ID" value="NZ_JACHJB010000002.1"/>
</dbReference>
<evidence type="ECO:0000313" key="3">
    <source>
        <dbReference type="Proteomes" id="UP000583800"/>
    </source>
</evidence>
<dbReference type="Pfam" id="PF01494">
    <property type="entry name" value="FAD_binding_3"/>
    <property type="match status" value="1"/>
</dbReference>
<dbReference type="GO" id="GO:0071949">
    <property type="term" value="F:FAD binding"/>
    <property type="evidence" value="ECO:0007669"/>
    <property type="project" value="InterPro"/>
</dbReference>
<dbReference type="PRINTS" id="PR00420">
    <property type="entry name" value="RNGMNOXGNASE"/>
</dbReference>
<comment type="caution">
    <text evidence="2">The sequence shown here is derived from an EMBL/GenBank/DDBJ whole genome shotgun (WGS) entry which is preliminary data.</text>
</comment>
<feature type="domain" description="FAD-binding" evidence="1">
    <location>
        <begin position="2"/>
        <end position="316"/>
    </location>
</feature>
<dbReference type="Proteomes" id="UP000583800">
    <property type="component" value="Unassembled WGS sequence"/>
</dbReference>
<dbReference type="InterPro" id="IPR002938">
    <property type="entry name" value="FAD-bd"/>
</dbReference>
<dbReference type="InterPro" id="IPR036188">
    <property type="entry name" value="FAD/NAD-bd_sf"/>
</dbReference>
<dbReference type="SUPFAM" id="SSF51905">
    <property type="entry name" value="FAD/NAD(P)-binding domain"/>
    <property type="match status" value="1"/>
</dbReference>
<dbReference type="EMBL" id="JACHJB010000002">
    <property type="protein sequence ID" value="MBB6349581.1"/>
    <property type="molecule type" value="Genomic_DNA"/>
</dbReference>
<dbReference type="AlphaFoldDB" id="A0A7X0F223"/>
<dbReference type="PANTHER" id="PTHR46865:SF2">
    <property type="entry name" value="MONOOXYGENASE"/>
    <property type="match status" value="1"/>
</dbReference>
<sequence length="419" mass="45447">MHVLISGASVAGPALAYWLVRYGFDVTVVERAPALRKAGGHAVDLFRPAMDIVERMGLLGPVLDHKTGTERLVMSVPGRARPVEMDTRRLVAAISDRHVEIMRDDLGEILYDATRDDVEYVFADSIAAIGQDGEVRFDSGRARGFDLVIGADGLHSNVRRLVFGPESRFTTWIGAYLAVASVPNHLGLDGRMEGVLDIDRLAGMYGAAGLDEARALFLFRTPEPLDYHHRDTARQRRLLREHFADLGWETPRLLDEADRAEAFYFDSITQLRLDTWSRGRVSLVGDAGYCPGPAVGGSTSLAVVGAYVLAGELALAGGDHERAFPAYEAEIGDYVRRSRAFALSAAKRLVPRSRLDLWGLAQAVRLLAVLPTTVTRAASKIGAGGARLHDSIRPKDYPALLRSASGQHALGAELGGDLG</sequence>